<dbReference type="RefSeq" id="WP_062733475.1">
    <property type="nucleotide sequence ID" value="NZ_BJZS01000082.1"/>
</dbReference>
<dbReference type="AlphaFoldDB" id="A0A512IF49"/>
<comment type="caution">
    <text evidence="3">The sequence shown here is derived from an EMBL/GenBank/DDBJ whole genome shotgun (WGS) entry which is preliminary data.</text>
</comment>
<feature type="signal peptide" evidence="2">
    <location>
        <begin position="1"/>
        <end position="28"/>
    </location>
</feature>
<dbReference type="PROSITE" id="PS51257">
    <property type="entry name" value="PROKAR_LIPOPROTEIN"/>
    <property type="match status" value="1"/>
</dbReference>
<evidence type="ECO:0000256" key="2">
    <source>
        <dbReference type="SAM" id="SignalP"/>
    </source>
</evidence>
<evidence type="ECO:0000313" key="3">
    <source>
        <dbReference type="EMBL" id="GEO96333.1"/>
    </source>
</evidence>
<feature type="chain" id="PRO_5022016628" description="DUF4129 domain-containing protein" evidence="2">
    <location>
        <begin position="29"/>
        <end position="164"/>
    </location>
</feature>
<keyword evidence="4" id="KW-1185">Reference proteome</keyword>
<reference evidence="3 4" key="1">
    <citation type="submission" date="2019-07" db="EMBL/GenBank/DDBJ databases">
        <title>Whole genome shotgun sequence of Kocuria turfanensis NBRC 107627.</title>
        <authorList>
            <person name="Hosoyama A."/>
            <person name="Uohara A."/>
            <person name="Ohji S."/>
            <person name="Ichikawa N."/>
        </authorList>
    </citation>
    <scope>NUCLEOTIDE SEQUENCE [LARGE SCALE GENOMIC DNA]</scope>
    <source>
        <strain evidence="3 4">NBRC 107627</strain>
    </source>
</reference>
<feature type="region of interest" description="Disordered" evidence="1">
    <location>
        <begin position="21"/>
        <end position="61"/>
    </location>
</feature>
<dbReference type="STRING" id="388357.GCA_001580365_00154"/>
<keyword evidence="2" id="KW-0732">Signal</keyword>
<gene>
    <name evidence="3" type="ORF">KTU01_24560</name>
</gene>
<evidence type="ECO:0008006" key="5">
    <source>
        <dbReference type="Google" id="ProtNLM"/>
    </source>
</evidence>
<evidence type="ECO:0000313" key="4">
    <source>
        <dbReference type="Proteomes" id="UP000321103"/>
    </source>
</evidence>
<accession>A0A512IF49</accession>
<dbReference type="EMBL" id="BJZS01000082">
    <property type="protein sequence ID" value="GEO96333.1"/>
    <property type="molecule type" value="Genomic_DNA"/>
</dbReference>
<name>A0A512IF49_9MICC</name>
<feature type="compositionally biased region" description="Low complexity" evidence="1">
    <location>
        <begin position="36"/>
        <end position="61"/>
    </location>
</feature>
<protein>
    <recommendedName>
        <fullName evidence="5">DUF4129 domain-containing protein</fullName>
    </recommendedName>
</protein>
<evidence type="ECO:0000256" key="1">
    <source>
        <dbReference type="SAM" id="MobiDB-lite"/>
    </source>
</evidence>
<organism evidence="3 4">
    <name type="scientific">Kocuria turfanensis</name>
    <dbReference type="NCBI Taxonomy" id="388357"/>
    <lineage>
        <taxon>Bacteria</taxon>
        <taxon>Bacillati</taxon>
        <taxon>Actinomycetota</taxon>
        <taxon>Actinomycetes</taxon>
        <taxon>Micrococcales</taxon>
        <taxon>Micrococcaceae</taxon>
        <taxon>Kocuria</taxon>
    </lineage>
</organism>
<dbReference type="Proteomes" id="UP000321103">
    <property type="component" value="Unassembled WGS sequence"/>
</dbReference>
<proteinExistence type="predicted"/>
<sequence>MDARTARRGAAAALTGLLLTGCTGPGPAADPPGSPEPSAAAPSATASPSAPGTAAASGPWGAYPGRAEACAAVAEDLLALALLPASLSGGPTTEQVQAVEDEVAGMLEAAPPELAADHARVQLLVDSYGEELAEDPGARFDGEAIDEALAPVRDWLDETCRDTR</sequence>